<protein>
    <submittedName>
        <fullName evidence="1">Uncharacterized protein</fullName>
    </submittedName>
</protein>
<name>A0ABS5U0B2_9CELL</name>
<accession>A0ABS5U0B2</accession>
<dbReference type="EMBL" id="JAHBOH010000001">
    <property type="protein sequence ID" value="MBT0994791.1"/>
    <property type="molecule type" value="Genomic_DNA"/>
</dbReference>
<gene>
    <name evidence="1" type="ORF">KIN34_10900</name>
</gene>
<evidence type="ECO:0000313" key="2">
    <source>
        <dbReference type="Proteomes" id="UP000722125"/>
    </source>
</evidence>
<keyword evidence="2" id="KW-1185">Reference proteome</keyword>
<organism evidence="1 2">
    <name type="scientific">Cellulomonas fulva</name>
    <dbReference type="NCBI Taxonomy" id="2835530"/>
    <lineage>
        <taxon>Bacteria</taxon>
        <taxon>Bacillati</taxon>
        <taxon>Actinomycetota</taxon>
        <taxon>Actinomycetes</taxon>
        <taxon>Micrococcales</taxon>
        <taxon>Cellulomonadaceae</taxon>
        <taxon>Cellulomonas</taxon>
    </lineage>
</organism>
<dbReference type="Proteomes" id="UP000722125">
    <property type="component" value="Unassembled WGS sequence"/>
</dbReference>
<comment type="caution">
    <text evidence="1">The sequence shown here is derived from an EMBL/GenBank/DDBJ whole genome shotgun (WGS) entry which is preliminary data.</text>
</comment>
<evidence type="ECO:0000313" key="1">
    <source>
        <dbReference type="EMBL" id="MBT0994791.1"/>
    </source>
</evidence>
<proteinExistence type="predicted"/>
<sequence>MPEFPELTDWLTAQPELFETKKKLFGKSVIHKPSGEKVVEGYRYFRSSIDELTAAFESGDLAAVQALEYALDEDGDPDTSAVALLLAYTKNGAFLAAQPEEYQDYVPVRVREPRFFPGSVALVDELDQTS</sequence>
<dbReference type="RefSeq" id="WP_214350308.1">
    <property type="nucleotide sequence ID" value="NZ_JAHBOH010000001.1"/>
</dbReference>
<reference evidence="1 2" key="1">
    <citation type="submission" date="2021-05" db="EMBL/GenBank/DDBJ databases">
        <title>Description of Cellulomonas sp. DKR-3 sp. nov.</title>
        <authorList>
            <person name="Dahal R.H."/>
            <person name="Chaudhary D.K."/>
        </authorList>
    </citation>
    <scope>NUCLEOTIDE SEQUENCE [LARGE SCALE GENOMIC DNA]</scope>
    <source>
        <strain evidence="1 2">DKR-3</strain>
    </source>
</reference>